<keyword evidence="4 5" id="KW-0472">Membrane</keyword>
<protein>
    <submittedName>
        <fullName evidence="6">Inner membrane protein YohK</fullName>
    </submittedName>
</protein>
<evidence type="ECO:0000256" key="5">
    <source>
        <dbReference type="SAM" id="Phobius"/>
    </source>
</evidence>
<dbReference type="PANTHER" id="PTHR30249:SF0">
    <property type="entry name" value="PLASTIDAL GLYCOLATE_GLYCERATE TRANSLOCATOR 1, CHLOROPLASTIC"/>
    <property type="match status" value="1"/>
</dbReference>
<dbReference type="Pfam" id="PF04172">
    <property type="entry name" value="LrgB"/>
    <property type="match status" value="1"/>
</dbReference>
<accession>A0A857JMT6</accession>
<proteinExistence type="predicted"/>
<keyword evidence="7" id="KW-1185">Reference proteome</keyword>
<dbReference type="EMBL" id="CP047656">
    <property type="protein sequence ID" value="QHJ13375.1"/>
    <property type="molecule type" value="Genomic_DNA"/>
</dbReference>
<evidence type="ECO:0000313" key="7">
    <source>
        <dbReference type="Proteomes" id="UP000464524"/>
    </source>
</evidence>
<dbReference type="PANTHER" id="PTHR30249">
    <property type="entry name" value="PUTATIVE SEROTONIN TRANSPORTER"/>
    <property type="match status" value="1"/>
</dbReference>
<keyword evidence="3 5" id="KW-1133">Transmembrane helix</keyword>
<feature type="transmembrane region" description="Helical" evidence="5">
    <location>
        <begin position="12"/>
        <end position="32"/>
    </location>
</feature>
<feature type="transmembrane region" description="Helical" evidence="5">
    <location>
        <begin position="101"/>
        <end position="123"/>
    </location>
</feature>
<evidence type="ECO:0000256" key="4">
    <source>
        <dbReference type="ARBA" id="ARBA00023136"/>
    </source>
</evidence>
<evidence type="ECO:0000256" key="2">
    <source>
        <dbReference type="ARBA" id="ARBA00022692"/>
    </source>
</evidence>
<feature type="transmembrane region" description="Helical" evidence="5">
    <location>
        <begin position="186"/>
        <end position="204"/>
    </location>
</feature>
<evidence type="ECO:0000313" key="6">
    <source>
        <dbReference type="EMBL" id="QHJ13375.1"/>
    </source>
</evidence>
<evidence type="ECO:0000256" key="3">
    <source>
        <dbReference type="ARBA" id="ARBA00022989"/>
    </source>
</evidence>
<evidence type="ECO:0000256" key="1">
    <source>
        <dbReference type="ARBA" id="ARBA00004141"/>
    </source>
</evidence>
<feature type="transmembrane region" description="Helical" evidence="5">
    <location>
        <begin position="210"/>
        <end position="236"/>
    </location>
</feature>
<dbReference type="InterPro" id="IPR007300">
    <property type="entry name" value="CidB/LrgB"/>
</dbReference>
<feature type="transmembrane region" description="Helical" evidence="5">
    <location>
        <begin position="156"/>
        <end position="179"/>
    </location>
</feature>
<dbReference type="OrthoDB" id="9811701at2"/>
<organism evidence="6 7">
    <name type="scientific">Paraglaciecola mesophila</name>
    <dbReference type="NCBI Taxonomy" id="197222"/>
    <lineage>
        <taxon>Bacteria</taxon>
        <taxon>Pseudomonadati</taxon>
        <taxon>Pseudomonadota</taxon>
        <taxon>Gammaproteobacteria</taxon>
        <taxon>Alteromonadales</taxon>
        <taxon>Alteromonadaceae</taxon>
        <taxon>Paraglaciecola</taxon>
    </lineage>
</organism>
<reference evidence="6 7" key="1">
    <citation type="submission" date="2019-12" db="EMBL/GenBank/DDBJ databases">
        <title>Genome sequencing and assembly of endphytes of Porphyra tenera.</title>
        <authorList>
            <person name="Park J.M."/>
            <person name="Shin R."/>
            <person name="Jo S.H."/>
        </authorList>
    </citation>
    <scope>NUCLEOTIDE SEQUENCE [LARGE SCALE GENOMIC DNA]</scope>
    <source>
        <strain evidence="6 7">GPM4</strain>
    </source>
</reference>
<dbReference type="Proteomes" id="UP000464524">
    <property type="component" value="Chromosome"/>
</dbReference>
<sequence>MLSIYSAHNPYLSAIIWLAITIGVYLISLVIFRLLGRRPVFHPMIFCIALLAVVLFYVGVGVKAYQAHTNVLTWLLGPATVALAVPLYTQLRSIRQNTLAIMLPILIGGLIAPVLALAGLYFLPLDNHVRLSLLTKSITSPLAIETSQHIGGIPGLAVVIVIFTGIVGAVFASVVYRIFKITSASAQGLALGTVAHAIGTAQGFQMNQKIGAFATLGLCINGVLTAIVLPLLFFLFS</sequence>
<comment type="subcellular location">
    <subcellularLocation>
        <location evidence="1">Membrane</location>
        <topology evidence="1">Multi-pass membrane protein</topology>
    </subcellularLocation>
</comment>
<feature type="transmembrane region" description="Helical" evidence="5">
    <location>
        <begin position="71"/>
        <end position="89"/>
    </location>
</feature>
<feature type="transmembrane region" description="Helical" evidence="5">
    <location>
        <begin position="44"/>
        <end position="65"/>
    </location>
</feature>
<dbReference type="AlphaFoldDB" id="A0A857JMT6"/>
<gene>
    <name evidence="6" type="ORF">FX988_03636</name>
</gene>
<keyword evidence="2 5" id="KW-0812">Transmembrane</keyword>
<name>A0A857JMT6_9ALTE</name>
<dbReference type="RefSeq" id="WP_160181469.1">
    <property type="nucleotide sequence ID" value="NZ_CP047656.1"/>
</dbReference>
<dbReference type="GO" id="GO:0016020">
    <property type="term" value="C:membrane"/>
    <property type="evidence" value="ECO:0007669"/>
    <property type="project" value="UniProtKB-SubCell"/>
</dbReference>
<dbReference type="KEGG" id="pmes:FX988_03636"/>